<sequence length="87" mass="9865">MKHFTLDHDGMHLVVEFDQAMALYYRARLIVEGTVVDERSVFVGKLVLRSPPPRALRVEAAVGWWGPKRATLLDDGRGQAVDFSRSR</sequence>
<name>A0A2A2WS47_9ACTN</name>
<keyword evidence="2" id="KW-1185">Reference proteome</keyword>
<protein>
    <submittedName>
        <fullName evidence="1">Uncharacterized protein</fullName>
    </submittedName>
</protein>
<reference evidence="2" key="1">
    <citation type="submission" date="2017-09" db="EMBL/GenBank/DDBJ databases">
        <authorList>
            <person name="Zhang Y."/>
            <person name="Huang X."/>
            <person name="Liu J."/>
            <person name="Lu L."/>
            <person name="Peng K."/>
        </authorList>
    </citation>
    <scope>NUCLEOTIDE SEQUENCE [LARGE SCALE GENOMIC DNA]</scope>
    <source>
        <strain evidence="2">S-XJ-1</strain>
    </source>
</reference>
<dbReference type="Proteomes" id="UP000218810">
    <property type="component" value="Unassembled WGS sequence"/>
</dbReference>
<evidence type="ECO:0000313" key="2">
    <source>
        <dbReference type="Proteomes" id="UP000218810"/>
    </source>
</evidence>
<dbReference type="EMBL" id="NTGA01000012">
    <property type="protein sequence ID" value="PAY23804.1"/>
    <property type="molecule type" value="Genomic_DNA"/>
</dbReference>
<accession>A0A2A2WS47</accession>
<comment type="caution">
    <text evidence="1">The sequence shown here is derived from an EMBL/GenBank/DDBJ whole genome shotgun (WGS) entry which is preliminary data.</text>
</comment>
<proteinExistence type="predicted"/>
<evidence type="ECO:0000313" key="1">
    <source>
        <dbReference type="EMBL" id="PAY23804.1"/>
    </source>
</evidence>
<organism evidence="1 2">
    <name type="scientific">Dietzia natronolimnaea</name>
    <dbReference type="NCBI Taxonomy" id="161920"/>
    <lineage>
        <taxon>Bacteria</taxon>
        <taxon>Bacillati</taxon>
        <taxon>Actinomycetota</taxon>
        <taxon>Actinomycetes</taxon>
        <taxon>Mycobacteriales</taxon>
        <taxon>Dietziaceae</taxon>
        <taxon>Dietzia</taxon>
    </lineage>
</organism>
<gene>
    <name evidence="1" type="ORF">CEY15_06060</name>
</gene>
<dbReference type="AlphaFoldDB" id="A0A2A2WS47"/>
<dbReference type="RefSeq" id="WP_095717706.1">
    <property type="nucleotide sequence ID" value="NZ_NTGA01000012.1"/>
</dbReference>
<dbReference type="OrthoDB" id="5196585at2"/>